<protein>
    <submittedName>
        <fullName evidence="5">NADPH-dependent FMN reductase</fullName>
    </submittedName>
</protein>
<dbReference type="OMA" id="ADYAERW"/>
<name>A0A9X0LF50_9ACTN</name>
<dbReference type="InterPro" id="IPR029039">
    <property type="entry name" value="Flavoprotein-like_sf"/>
</dbReference>
<keyword evidence="6" id="KW-1185">Reference proteome</keyword>
<dbReference type="InterPro" id="IPR051814">
    <property type="entry name" value="NAD(P)H-dep_FMN_reductase"/>
</dbReference>
<dbReference type="PANTHER" id="PTHR43408">
    <property type="entry name" value="FMN REDUCTASE (NADPH)"/>
    <property type="match status" value="1"/>
</dbReference>
<dbReference type="Pfam" id="PF03358">
    <property type="entry name" value="FMN_red"/>
    <property type="match status" value="1"/>
</dbReference>
<comment type="caution">
    <text evidence="5">The sequence shown here is derived from an EMBL/GenBank/DDBJ whole genome shotgun (WGS) entry which is preliminary data.</text>
</comment>
<evidence type="ECO:0000313" key="6">
    <source>
        <dbReference type="Proteomes" id="UP000053246"/>
    </source>
</evidence>
<evidence type="ECO:0000256" key="1">
    <source>
        <dbReference type="ARBA" id="ARBA00022630"/>
    </source>
</evidence>
<sequence length="204" mass="21601">MTDRSSLVETTLLLGSPRAGSRTSGIALRLMEELALALGTEGVETAGPDIVDLADIGAALPQRASRSVPLGPEIERALGLVRRPGLLVVVSPTFKGTYTGLLKLFLDMLPMDGLADCVAVGAMTAGWAKHRGAGDQYLRPLLTELGATAPVPCLSILEDEFEDVPEVVATWSRRWAPTLGAVVRHQRHCFSAPRVPPLTGARAS</sequence>
<accession>A0A9X0LF50</accession>
<keyword evidence="1" id="KW-0285">Flavoprotein</keyword>
<dbReference type="Gene3D" id="3.40.50.360">
    <property type="match status" value="1"/>
</dbReference>
<organism evidence="5 6">
    <name type="scientific">Micromonospora maris</name>
    <dbReference type="NCBI Taxonomy" id="1003110"/>
    <lineage>
        <taxon>Bacteria</taxon>
        <taxon>Bacillati</taxon>
        <taxon>Actinomycetota</taxon>
        <taxon>Actinomycetes</taxon>
        <taxon>Micromonosporales</taxon>
        <taxon>Micromonosporaceae</taxon>
        <taxon>Micromonospora</taxon>
    </lineage>
</organism>
<evidence type="ECO:0000313" key="5">
    <source>
        <dbReference type="EMBL" id="KUJ47970.1"/>
    </source>
</evidence>
<proteinExistence type="predicted"/>
<dbReference type="RefSeq" id="WP_013731191.1">
    <property type="nucleotide sequence ID" value="NZ_LMWI01000001.1"/>
</dbReference>
<reference evidence="5 6" key="1">
    <citation type="submission" date="2015-10" db="EMBL/GenBank/DDBJ databases">
        <authorList>
            <person name="Ju K.-S."/>
            <person name="Doroghazi J.R."/>
            <person name="Metcalf W.W."/>
        </authorList>
    </citation>
    <scope>NUCLEOTIDE SEQUENCE [LARGE SCALE GENOMIC DNA]</scope>
    <source>
        <strain evidence="5 6">NRRL B-24793</strain>
    </source>
</reference>
<dbReference type="Proteomes" id="UP000053246">
    <property type="component" value="Unassembled WGS sequence"/>
</dbReference>
<evidence type="ECO:0000256" key="2">
    <source>
        <dbReference type="ARBA" id="ARBA00022643"/>
    </source>
</evidence>
<dbReference type="GO" id="GO:0016491">
    <property type="term" value="F:oxidoreductase activity"/>
    <property type="evidence" value="ECO:0007669"/>
    <property type="project" value="UniProtKB-KW"/>
</dbReference>
<keyword evidence="2" id="KW-0288">FMN</keyword>
<dbReference type="AlphaFoldDB" id="A0A9X0LF50"/>
<evidence type="ECO:0000256" key="3">
    <source>
        <dbReference type="ARBA" id="ARBA00023002"/>
    </source>
</evidence>
<evidence type="ECO:0000259" key="4">
    <source>
        <dbReference type="Pfam" id="PF03358"/>
    </source>
</evidence>
<dbReference type="PANTHER" id="PTHR43408:SF2">
    <property type="entry name" value="FMN REDUCTASE (NADPH)"/>
    <property type="match status" value="1"/>
</dbReference>
<keyword evidence="3" id="KW-0560">Oxidoreductase</keyword>
<dbReference type="SUPFAM" id="SSF52218">
    <property type="entry name" value="Flavoproteins"/>
    <property type="match status" value="1"/>
</dbReference>
<dbReference type="InterPro" id="IPR005025">
    <property type="entry name" value="FMN_Rdtase-like_dom"/>
</dbReference>
<dbReference type="EMBL" id="LMWI01000001">
    <property type="protein sequence ID" value="KUJ47970.1"/>
    <property type="molecule type" value="Genomic_DNA"/>
</dbReference>
<gene>
    <name evidence="5" type="ORF">ADL17_02450</name>
</gene>
<feature type="domain" description="NADPH-dependent FMN reductase-like" evidence="4">
    <location>
        <begin position="12"/>
        <end position="150"/>
    </location>
</feature>